<proteinExistence type="predicted"/>
<reference evidence="1" key="1">
    <citation type="submission" date="2020-05" db="EMBL/GenBank/DDBJ databases">
        <title>Large-scale comparative analyses of tick genomes elucidate their genetic diversity and vector capacities.</title>
        <authorList>
            <person name="Jia N."/>
            <person name="Wang J."/>
            <person name="Shi W."/>
            <person name="Du L."/>
            <person name="Sun Y."/>
            <person name="Zhan W."/>
            <person name="Jiang J."/>
            <person name="Wang Q."/>
            <person name="Zhang B."/>
            <person name="Ji P."/>
            <person name="Sakyi L.B."/>
            <person name="Cui X."/>
            <person name="Yuan T."/>
            <person name="Jiang B."/>
            <person name="Yang W."/>
            <person name="Lam T.T.-Y."/>
            <person name="Chang Q."/>
            <person name="Ding S."/>
            <person name="Wang X."/>
            <person name="Zhu J."/>
            <person name="Ruan X."/>
            <person name="Zhao L."/>
            <person name="Wei J."/>
            <person name="Que T."/>
            <person name="Du C."/>
            <person name="Cheng J."/>
            <person name="Dai P."/>
            <person name="Han X."/>
            <person name="Huang E."/>
            <person name="Gao Y."/>
            <person name="Liu J."/>
            <person name="Shao H."/>
            <person name="Ye R."/>
            <person name="Li L."/>
            <person name="Wei W."/>
            <person name="Wang X."/>
            <person name="Wang C."/>
            <person name="Yang T."/>
            <person name="Huo Q."/>
            <person name="Li W."/>
            <person name="Guo W."/>
            <person name="Chen H."/>
            <person name="Zhou L."/>
            <person name="Ni X."/>
            <person name="Tian J."/>
            <person name="Zhou Y."/>
            <person name="Sheng Y."/>
            <person name="Liu T."/>
            <person name="Pan Y."/>
            <person name="Xia L."/>
            <person name="Li J."/>
            <person name="Zhao F."/>
            <person name="Cao W."/>
        </authorList>
    </citation>
    <scope>NUCLEOTIDE SEQUENCE</scope>
    <source>
        <strain evidence="1">Hyas-2018</strain>
    </source>
</reference>
<gene>
    <name evidence="1" type="ORF">HPB50_011463</name>
</gene>
<accession>A0ACB7RIB5</accession>
<sequence>MDQPRPPQANTPAQVHCPRSELTRMPFHPSEHDSDSDVACEAPTDVVMPPLCSAVEDIFLRLDNALETSGHLTDEVIVSNVVLASESDGDSNDSSDDAVGPGCINVDLAGGPEGDTASPGIYSRKGPSSALRGPPGHHGEDVSELCVKPTPPKKQTRLTDMGLMGMMDVRFLVPASGVTLAAI</sequence>
<dbReference type="EMBL" id="CM023489">
    <property type="protein sequence ID" value="KAH6922273.1"/>
    <property type="molecule type" value="Genomic_DNA"/>
</dbReference>
<name>A0ACB7RIB5_HYAAI</name>
<protein>
    <submittedName>
        <fullName evidence="1">Uncharacterized protein</fullName>
    </submittedName>
</protein>
<keyword evidence="2" id="KW-1185">Reference proteome</keyword>
<organism evidence="1 2">
    <name type="scientific">Hyalomma asiaticum</name>
    <name type="common">Tick</name>
    <dbReference type="NCBI Taxonomy" id="266040"/>
    <lineage>
        <taxon>Eukaryota</taxon>
        <taxon>Metazoa</taxon>
        <taxon>Ecdysozoa</taxon>
        <taxon>Arthropoda</taxon>
        <taxon>Chelicerata</taxon>
        <taxon>Arachnida</taxon>
        <taxon>Acari</taxon>
        <taxon>Parasitiformes</taxon>
        <taxon>Ixodida</taxon>
        <taxon>Ixodoidea</taxon>
        <taxon>Ixodidae</taxon>
        <taxon>Hyalomminae</taxon>
        <taxon>Hyalomma</taxon>
    </lineage>
</organism>
<evidence type="ECO:0000313" key="2">
    <source>
        <dbReference type="Proteomes" id="UP000821845"/>
    </source>
</evidence>
<dbReference type="Proteomes" id="UP000821845">
    <property type="component" value="Chromosome 9"/>
</dbReference>
<comment type="caution">
    <text evidence="1">The sequence shown here is derived from an EMBL/GenBank/DDBJ whole genome shotgun (WGS) entry which is preliminary data.</text>
</comment>
<evidence type="ECO:0000313" key="1">
    <source>
        <dbReference type="EMBL" id="KAH6922273.1"/>
    </source>
</evidence>